<accession>A0AAF0ZVG7</accession>
<evidence type="ECO:0000259" key="1">
    <source>
        <dbReference type="Pfam" id="PF24626"/>
    </source>
</evidence>
<evidence type="ECO:0000313" key="3">
    <source>
        <dbReference type="Proteomes" id="UP001234989"/>
    </source>
</evidence>
<evidence type="ECO:0000313" key="2">
    <source>
        <dbReference type="EMBL" id="WMV50404.1"/>
    </source>
</evidence>
<dbReference type="Pfam" id="PF24626">
    <property type="entry name" value="SH3_Tf2-1"/>
    <property type="match status" value="1"/>
</dbReference>
<reference evidence="2" key="1">
    <citation type="submission" date="2023-08" db="EMBL/GenBank/DDBJ databases">
        <title>A de novo genome assembly of Solanum verrucosum Schlechtendal, a Mexican diploid species geographically isolated from the other diploid A-genome species in potato relatives.</title>
        <authorList>
            <person name="Hosaka K."/>
        </authorList>
    </citation>
    <scope>NUCLEOTIDE SEQUENCE</scope>
    <source>
        <tissue evidence="2">Young leaves</tissue>
    </source>
</reference>
<dbReference type="PANTHER" id="PTHR46148">
    <property type="entry name" value="CHROMO DOMAIN-CONTAINING PROTEIN"/>
    <property type="match status" value="1"/>
</dbReference>
<dbReference type="EMBL" id="CP133621">
    <property type="protein sequence ID" value="WMV50404.1"/>
    <property type="molecule type" value="Genomic_DNA"/>
</dbReference>
<keyword evidence="3" id="KW-1185">Reference proteome</keyword>
<dbReference type="PANTHER" id="PTHR46148:SF58">
    <property type="entry name" value="RETROTRANSPOSON PROTEIN"/>
    <property type="match status" value="1"/>
</dbReference>
<protein>
    <recommendedName>
        <fullName evidence="1">Tf2-1-like SH3-like domain-containing protein</fullName>
    </recommendedName>
</protein>
<dbReference type="InterPro" id="IPR056924">
    <property type="entry name" value="SH3_Tf2-1"/>
</dbReference>
<sequence length="82" mass="9398">MQTYVVETEFQLDDWEFLKVSPMKGVMRIGRKGKLSPRYVGPYKVIRRIGQVAYEVDLPRELVAAHSVFYASMLCNCLGNPT</sequence>
<gene>
    <name evidence="2" type="ORF">MTR67_043789</name>
</gene>
<dbReference type="AlphaFoldDB" id="A0AAF0ZVG7"/>
<dbReference type="Proteomes" id="UP001234989">
    <property type="component" value="Chromosome 10"/>
</dbReference>
<name>A0AAF0ZVG7_SOLVR</name>
<feature type="domain" description="Tf2-1-like SH3-like" evidence="1">
    <location>
        <begin position="14"/>
        <end position="77"/>
    </location>
</feature>
<proteinExistence type="predicted"/>
<organism evidence="2 3">
    <name type="scientific">Solanum verrucosum</name>
    <dbReference type="NCBI Taxonomy" id="315347"/>
    <lineage>
        <taxon>Eukaryota</taxon>
        <taxon>Viridiplantae</taxon>
        <taxon>Streptophyta</taxon>
        <taxon>Embryophyta</taxon>
        <taxon>Tracheophyta</taxon>
        <taxon>Spermatophyta</taxon>
        <taxon>Magnoliopsida</taxon>
        <taxon>eudicotyledons</taxon>
        <taxon>Gunneridae</taxon>
        <taxon>Pentapetalae</taxon>
        <taxon>asterids</taxon>
        <taxon>lamiids</taxon>
        <taxon>Solanales</taxon>
        <taxon>Solanaceae</taxon>
        <taxon>Solanoideae</taxon>
        <taxon>Solaneae</taxon>
        <taxon>Solanum</taxon>
    </lineage>
</organism>